<gene>
    <name evidence="1" type="ORF">SCLCIDRAFT_31112</name>
</gene>
<reference evidence="1 2" key="1">
    <citation type="submission" date="2014-04" db="EMBL/GenBank/DDBJ databases">
        <authorList>
            <consortium name="DOE Joint Genome Institute"/>
            <person name="Kuo A."/>
            <person name="Kohler A."/>
            <person name="Nagy L.G."/>
            <person name="Floudas D."/>
            <person name="Copeland A."/>
            <person name="Barry K.W."/>
            <person name="Cichocki N."/>
            <person name="Veneault-Fourrey C."/>
            <person name="LaButti K."/>
            <person name="Lindquist E.A."/>
            <person name="Lipzen A."/>
            <person name="Lundell T."/>
            <person name="Morin E."/>
            <person name="Murat C."/>
            <person name="Sun H."/>
            <person name="Tunlid A."/>
            <person name="Henrissat B."/>
            <person name="Grigoriev I.V."/>
            <person name="Hibbett D.S."/>
            <person name="Martin F."/>
            <person name="Nordberg H.P."/>
            <person name="Cantor M.N."/>
            <person name="Hua S.X."/>
        </authorList>
    </citation>
    <scope>NUCLEOTIDE SEQUENCE [LARGE SCALE GENOMIC DNA]</scope>
    <source>
        <strain evidence="1 2">Foug A</strain>
    </source>
</reference>
<keyword evidence="2" id="KW-1185">Reference proteome</keyword>
<sequence length="73" mass="8337">MTTTTWMKTRFDHNCEDEDGADHESEEIMSIPLPAPLRTTTHDNTVPNVDYDLQHHLSNVGDAPTTPGYQQRR</sequence>
<dbReference type="EMBL" id="KN822155">
    <property type="protein sequence ID" value="KIM54422.1"/>
    <property type="molecule type" value="Genomic_DNA"/>
</dbReference>
<evidence type="ECO:0000313" key="1">
    <source>
        <dbReference type="EMBL" id="KIM54422.1"/>
    </source>
</evidence>
<dbReference type="InParanoid" id="A0A0C2ZP73"/>
<dbReference type="Proteomes" id="UP000053989">
    <property type="component" value="Unassembled WGS sequence"/>
</dbReference>
<reference evidence="2" key="2">
    <citation type="submission" date="2015-01" db="EMBL/GenBank/DDBJ databases">
        <title>Evolutionary Origins and Diversification of the Mycorrhizal Mutualists.</title>
        <authorList>
            <consortium name="DOE Joint Genome Institute"/>
            <consortium name="Mycorrhizal Genomics Consortium"/>
            <person name="Kohler A."/>
            <person name="Kuo A."/>
            <person name="Nagy L.G."/>
            <person name="Floudas D."/>
            <person name="Copeland A."/>
            <person name="Barry K.W."/>
            <person name="Cichocki N."/>
            <person name="Veneault-Fourrey C."/>
            <person name="LaButti K."/>
            <person name="Lindquist E.A."/>
            <person name="Lipzen A."/>
            <person name="Lundell T."/>
            <person name="Morin E."/>
            <person name="Murat C."/>
            <person name="Riley R."/>
            <person name="Ohm R."/>
            <person name="Sun H."/>
            <person name="Tunlid A."/>
            <person name="Henrissat B."/>
            <person name="Grigoriev I.V."/>
            <person name="Hibbett D.S."/>
            <person name="Martin F."/>
        </authorList>
    </citation>
    <scope>NUCLEOTIDE SEQUENCE [LARGE SCALE GENOMIC DNA]</scope>
    <source>
        <strain evidence="2">Foug A</strain>
    </source>
</reference>
<organism evidence="1 2">
    <name type="scientific">Scleroderma citrinum Foug A</name>
    <dbReference type="NCBI Taxonomy" id="1036808"/>
    <lineage>
        <taxon>Eukaryota</taxon>
        <taxon>Fungi</taxon>
        <taxon>Dikarya</taxon>
        <taxon>Basidiomycota</taxon>
        <taxon>Agaricomycotina</taxon>
        <taxon>Agaricomycetes</taxon>
        <taxon>Agaricomycetidae</taxon>
        <taxon>Boletales</taxon>
        <taxon>Sclerodermatineae</taxon>
        <taxon>Sclerodermataceae</taxon>
        <taxon>Scleroderma</taxon>
    </lineage>
</organism>
<dbReference type="HOGENOM" id="CLU_2706286_0_0_1"/>
<dbReference type="AlphaFoldDB" id="A0A0C2ZP73"/>
<name>A0A0C2ZP73_9AGAM</name>
<evidence type="ECO:0000313" key="2">
    <source>
        <dbReference type="Proteomes" id="UP000053989"/>
    </source>
</evidence>
<protein>
    <submittedName>
        <fullName evidence="1">Uncharacterized protein</fullName>
    </submittedName>
</protein>
<proteinExistence type="predicted"/>
<accession>A0A0C2ZP73</accession>